<keyword evidence="1 4" id="KW-0479">Metal-binding</keyword>
<feature type="compositionally biased region" description="Polar residues" evidence="5">
    <location>
        <begin position="388"/>
        <end position="400"/>
    </location>
</feature>
<dbReference type="AlphaFoldDB" id="A0A3M6TSZ0"/>
<dbReference type="EMBL" id="RCHS01002978">
    <property type="protein sequence ID" value="RMX44466.1"/>
    <property type="molecule type" value="Genomic_DNA"/>
</dbReference>
<gene>
    <name evidence="7" type="ORF">pdam_00006080</name>
</gene>
<dbReference type="OrthoDB" id="1679758at2759"/>
<feature type="compositionally biased region" description="Basic and acidic residues" evidence="5">
    <location>
        <begin position="621"/>
        <end position="637"/>
    </location>
</feature>
<keyword evidence="3 4" id="KW-0440">LIM domain</keyword>
<feature type="domain" description="LIM zinc-binding" evidence="6">
    <location>
        <begin position="808"/>
        <end position="868"/>
    </location>
</feature>
<feature type="compositionally biased region" description="Basic and acidic residues" evidence="5">
    <location>
        <begin position="542"/>
        <end position="578"/>
    </location>
</feature>
<feature type="region of interest" description="Disordered" evidence="5">
    <location>
        <begin position="527"/>
        <end position="641"/>
    </location>
</feature>
<feature type="compositionally biased region" description="Acidic residues" evidence="5">
    <location>
        <begin position="142"/>
        <end position="152"/>
    </location>
</feature>
<dbReference type="PROSITE" id="PS50023">
    <property type="entry name" value="LIM_DOMAIN_2"/>
    <property type="match status" value="1"/>
</dbReference>
<feature type="compositionally biased region" description="Polar residues" evidence="5">
    <location>
        <begin position="759"/>
        <end position="770"/>
    </location>
</feature>
<evidence type="ECO:0000259" key="6">
    <source>
        <dbReference type="PROSITE" id="PS50023"/>
    </source>
</evidence>
<dbReference type="SMART" id="SM00132">
    <property type="entry name" value="LIM"/>
    <property type="match status" value="1"/>
</dbReference>
<dbReference type="Gene3D" id="2.10.110.10">
    <property type="entry name" value="Cysteine Rich Protein"/>
    <property type="match status" value="1"/>
</dbReference>
<evidence type="ECO:0000256" key="5">
    <source>
        <dbReference type="SAM" id="MobiDB-lite"/>
    </source>
</evidence>
<feature type="region of interest" description="Disordered" evidence="5">
    <location>
        <begin position="722"/>
        <end position="803"/>
    </location>
</feature>
<accession>A0A3M6TSZ0</accession>
<dbReference type="Proteomes" id="UP000275408">
    <property type="component" value="Unassembled WGS sequence"/>
</dbReference>
<comment type="caution">
    <text evidence="7">The sequence shown here is derived from an EMBL/GenBank/DDBJ whole genome shotgun (WGS) entry which is preliminary data.</text>
</comment>
<sequence length="869" mass="96879">MPSCSDFVMDSKLGLSEIQIVDGFFWNVGTDSSFNGQLCEAIWFWNNYYFQLTQFYLFLFKGLHETDKPGKLSSDLLNKFRSDPALTCLQPLPVGHGLLSAQSFTSSSEEMSTSQENIKLAQTSVVIKVPDNSRDPLSPSSGDEDILSDDETGTTKDKKKRKSRWKWSPLKRMKKIFRRKKSPTRVKSCEEIPAEHYKPTYGVSSLEDDASLRNRTKSEPSLAESKTKSPQAVVELHERRNTFDNPVQTVQSKPMNRPSGELIKTLETEGKSQESISKVPFMSSDKIASQVDSTGLGWKIISSDSGTEAAVSFEKLPSASSLEGLQVARDRIKVAPKHRRPPSRALSNKSSKNMKGNPLKPHRGSKTDPQEFSSKSSTVTESIEGKGNSENSDVINVTISEDTEIKNEPGRDEIVAELKANGTEILNKALQSSTVLEKKEENNLISPGDVSKAEDIIETKGIQEQETTVGSIEASIRIGEDNEDKSFNRNEKDTSIQSKESVKTQKKVSEPREEVLQKYFTSKETSRPFLDLNKGSKSLNNFEKDSAIQSKENQKTQKKESDLREEVPQKHFAGKEISRPFLDLNMRSKSLKNFKKTEPSEESPVKSPLQRGFSLNSIKQNGEKSPDLKLEKLEKNRKQGKNVIEQSKSLVVKNSSQISQACKVQSLAFVPASPSKAFDADKVPHKKASNQPAWIALANRRSKRLSQLLNDTQDNQVSLEMKKESASAVILQPNNQGDTSDPSDKKKPKLPAKPERLTNKTASNDVTNETARPDRQTCKTTSTNVTKETEKRKALNQSPSGGRDLPRDKCVVCGRTVFQMEKCNFDSSVLHRQCIKCSVCKRLLTIGNFVIAESKVYCKPHGKLVSVSL</sequence>
<feature type="compositionally biased region" description="Basic and acidic residues" evidence="5">
    <location>
        <begin position="478"/>
        <end position="512"/>
    </location>
</feature>
<dbReference type="CDD" id="cd09358">
    <property type="entry name" value="LIM_Mical_like"/>
    <property type="match status" value="1"/>
</dbReference>
<feature type="compositionally biased region" description="Polar residues" evidence="5">
    <location>
        <begin position="370"/>
        <end position="381"/>
    </location>
</feature>
<evidence type="ECO:0000256" key="4">
    <source>
        <dbReference type="PROSITE-ProRule" id="PRU00125"/>
    </source>
</evidence>
<dbReference type="GO" id="GO:0046872">
    <property type="term" value="F:metal ion binding"/>
    <property type="evidence" value="ECO:0007669"/>
    <property type="project" value="UniProtKB-KW"/>
</dbReference>
<feature type="compositionally biased region" description="Polar residues" evidence="5">
    <location>
        <begin position="345"/>
        <end position="354"/>
    </location>
</feature>
<keyword evidence="2 4" id="KW-0862">Zinc</keyword>
<feature type="region of interest" description="Disordered" evidence="5">
    <location>
        <begin position="201"/>
        <end position="260"/>
    </location>
</feature>
<protein>
    <recommendedName>
        <fullName evidence="6">LIM zinc-binding domain-containing protein</fullName>
    </recommendedName>
</protein>
<evidence type="ECO:0000256" key="1">
    <source>
        <dbReference type="ARBA" id="ARBA00022723"/>
    </source>
</evidence>
<feature type="region of interest" description="Disordered" evidence="5">
    <location>
        <begin position="316"/>
        <end position="410"/>
    </location>
</feature>
<evidence type="ECO:0000256" key="2">
    <source>
        <dbReference type="ARBA" id="ARBA00022833"/>
    </source>
</evidence>
<organism evidence="7 8">
    <name type="scientific">Pocillopora damicornis</name>
    <name type="common">Cauliflower coral</name>
    <name type="synonym">Millepora damicornis</name>
    <dbReference type="NCBI Taxonomy" id="46731"/>
    <lineage>
        <taxon>Eukaryota</taxon>
        <taxon>Metazoa</taxon>
        <taxon>Cnidaria</taxon>
        <taxon>Anthozoa</taxon>
        <taxon>Hexacorallia</taxon>
        <taxon>Scleractinia</taxon>
        <taxon>Astrocoeniina</taxon>
        <taxon>Pocilloporidae</taxon>
        <taxon>Pocillopora</taxon>
    </lineage>
</organism>
<feature type="compositionally biased region" description="Polar residues" evidence="5">
    <location>
        <begin position="243"/>
        <end position="254"/>
    </location>
</feature>
<dbReference type="InterPro" id="IPR001781">
    <property type="entry name" value="Znf_LIM"/>
</dbReference>
<reference evidence="7 8" key="1">
    <citation type="journal article" date="2018" name="Sci. Rep.">
        <title>Comparative analysis of the Pocillopora damicornis genome highlights role of immune system in coral evolution.</title>
        <authorList>
            <person name="Cunning R."/>
            <person name="Bay R.A."/>
            <person name="Gillette P."/>
            <person name="Baker A.C."/>
            <person name="Traylor-Knowles N."/>
        </authorList>
    </citation>
    <scope>NUCLEOTIDE SEQUENCE [LARGE SCALE GENOMIC DNA]</scope>
    <source>
        <strain evidence="7">RSMAS</strain>
        <tissue evidence="7">Whole animal</tissue>
    </source>
</reference>
<evidence type="ECO:0000256" key="3">
    <source>
        <dbReference type="ARBA" id="ARBA00023038"/>
    </source>
</evidence>
<feature type="region of interest" description="Disordered" evidence="5">
    <location>
        <begin position="459"/>
        <end position="512"/>
    </location>
</feature>
<feature type="region of interest" description="Disordered" evidence="5">
    <location>
        <begin position="129"/>
        <end position="166"/>
    </location>
</feature>
<dbReference type="PANTHER" id="PTHR24206">
    <property type="entry name" value="OS06G0237300 PROTEIN"/>
    <property type="match status" value="1"/>
</dbReference>
<name>A0A3M6TSZ0_POCDA</name>
<dbReference type="Pfam" id="PF00412">
    <property type="entry name" value="LIM"/>
    <property type="match status" value="1"/>
</dbReference>
<evidence type="ECO:0000313" key="8">
    <source>
        <dbReference type="Proteomes" id="UP000275408"/>
    </source>
</evidence>
<feature type="compositionally biased region" description="Basic residues" evidence="5">
    <location>
        <begin position="157"/>
        <end position="166"/>
    </location>
</feature>
<keyword evidence="8" id="KW-1185">Reference proteome</keyword>
<proteinExistence type="predicted"/>
<evidence type="ECO:0000313" key="7">
    <source>
        <dbReference type="EMBL" id="RMX44466.1"/>
    </source>
</evidence>